<reference evidence="1" key="1">
    <citation type="submission" date="2016-03" db="EMBL/GenBank/DDBJ databases">
        <title>Updated assembly of Pseudogymnoascus destructans, the fungus causing white-nose syndrome of bats.</title>
        <authorList>
            <person name="Palmer J.M."/>
            <person name="Drees K.P."/>
            <person name="Foster J.T."/>
            <person name="Lindner D.L."/>
        </authorList>
    </citation>
    <scope>NUCLEOTIDE SEQUENCE [LARGE SCALE GENOMIC DNA]</scope>
    <source>
        <strain evidence="1">20631-21</strain>
    </source>
</reference>
<sequence>MQLDVGLQWLSAVHKVPPELNSIWIRWRKLYHKNIQDGVIRAGARRWGSGIWKTLWESGATKFGDIWDPDVDSPITPHSLTPQKASEARRAIERLVDKMPPSRKAVLHSRAFSLYDPSDPPREEFFIAYNKK</sequence>
<gene>
    <name evidence="1" type="ORF">VC83_07136</name>
</gene>
<dbReference type="VEuPathDB" id="FungiDB:GMDG_08028"/>
<dbReference type="Proteomes" id="UP000077154">
    <property type="component" value="Unassembled WGS sequence"/>
</dbReference>
<dbReference type="EMBL" id="KV441403">
    <property type="protein sequence ID" value="OAF56664.1"/>
    <property type="molecule type" value="Genomic_DNA"/>
</dbReference>
<name>A0A177A6M2_9PEZI</name>
<evidence type="ECO:0000313" key="1">
    <source>
        <dbReference type="EMBL" id="OAF56664.1"/>
    </source>
</evidence>
<dbReference type="AlphaFoldDB" id="A0A177A6M2"/>
<dbReference type="GeneID" id="36290186"/>
<protein>
    <submittedName>
        <fullName evidence="1">Uncharacterized protein</fullName>
    </submittedName>
</protein>
<organism evidence="1">
    <name type="scientific">Pseudogymnoascus destructans</name>
    <dbReference type="NCBI Taxonomy" id="655981"/>
    <lineage>
        <taxon>Eukaryota</taxon>
        <taxon>Fungi</taxon>
        <taxon>Dikarya</taxon>
        <taxon>Ascomycota</taxon>
        <taxon>Pezizomycotina</taxon>
        <taxon>Leotiomycetes</taxon>
        <taxon>Thelebolales</taxon>
        <taxon>Thelebolaceae</taxon>
        <taxon>Pseudogymnoascus</taxon>
    </lineage>
</organism>
<dbReference type="RefSeq" id="XP_024321956.1">
    <property type="nucleotide sequence ID" value="XM_024470714.1"/>
</dbReference>
<accession>A0A177A6M2</accession>
<proteinExistence type="predicted"/>